<dbReference type="EMBL" id="CAEZTU010000030">
    <property type="protein sequence ID" value="CAB4578765.1"/>
    <property type="molecule type" value="Genomic_DNA"/>
</dbReference>
<dbReference type="Pfam" id="PF13242">
    <property type="entry name" value="Hydrolase_like"/>
    <property type="match status" value="1"/>
</dbReference>
<dbReference type="InterPro" id="IPR023214">
    <property type="entry name" value="HAD_sf"/>
</dbReference>
<evidence type="ECO:0000313" key="1">
    <source>
        <dbReference type="EMBL" id="CAB4578765.1"/>
    </source>
</evidence>
<dbReference type="InterPro" id="IPR006439">
    <property type="entry name" value="HAD-SF_hydro_IA"/>
</dbReference>
<dbReference type="NCBIfam" id="TIGR01549">
    <property type="entry name" value="HAD-SF-IA-v1"/>
    <property type="match status" value="1"/>
</dbReference>
<dbReference type="PANTHER" id="PTHR19288:SF95">
    <property type="entry name" value="D-GLYCEROL 3-PHOSPHATE PHOSPHATASE"/>
    <property type="match status" value="1"/>
</dbReference>
<dbReference type="InterPro" id="IPR006357">
    <property type="entry name" value="HAD-SF_hydro_IIA"/>
</dbReference>
<dbReference type="NCBIfam" id="TIGR01460">
    <property type="entry name" value="HAD-SF-IIA"/>
    <property type="match status" value="1"/>
</dbReference>
<reference evidence="1" key="1">
    <citation type="submission" date="2020-05" db="EMBL/GenBank/DDBJ databases">
        <authorList>
            <person name="Chiriac C."/>
            <person name="Salcher M."/>
            <person name="Ghai R."/>
            <person name="Kavagutti S V."/>
        </authorList>
    </citation>
    <scope>NUCLEOTIDE SEQUENCE</scope>
</reference>
<dbReference type="Pfam" id="PF13344">
    <property type="entry name" value="Hydrolase_6"/>
    <property type="match status" value="1"/>
</dbReference>
<dbReference type="InterPro" id="IPR036412">
    <property type="entry name" value="HAD-like_sf"/>
</dbReference>
<protein>
    <submittedName>
        <fullName evidence="1">Unannotated protein</fullName>
    </submittedName>
</protein>
<sequence>MALIDSFDCVLLDLDGVVYLGKTPIDKAVKTIKELQAKKVNIAVITNNGSVTSKSVSKWMKDFDLDFKASSIITSSQTLCWYLNEKFVKDSKVLVVGSESLKDSVKEAGYKVVNKADKDPVVVVNGIDAEITQKDLAEMCYAIAKGVAWVSTNGDYTFPTEKGLAPGNGAFNALITSITGKTPLLMGKPEPHMFKQAAEIFGSKNPIVVGDRLDTDIQGANRAGFKSMCVLTGVSDLAQIQHASSSTAPTYVGKDLSALLDNNSLVSW</sequence>
<dbReference type="Gene3D" id="3.40.50.1000">
    <property type="entry name" value="HAD superfamily/HAD-like"/>
    <property type="match status" value="2"/>
</dbReference>
<proteinExistence type="predicted"/>
<accession>A0A6J6ETM8</accession>
<dbReference type="PIRSF" id="PIRSF000915">
    <property type="entry name" value="PGP-type_phosphatase"/>
    <property type="match status" value="1"/>
</dbReference>
<gene>
    <name evidence="1" type="ORF">UFOPK1740_00750</name>
</gene>
<dbReference type="GO" id="GO:0016791">
    <property type="term" value="F:phosphatase activity"/>
    <property type="evidence" value="ECO:0007669"/>
    <property type="project" value="TreeGrafter"/>
</dbReference>
<organism evidence="1">
    <name type="scientific">freshwater metagenome</name>
    <dbReference type="NCBI Taxonomy" id="449393"/>
    <lineage>
        <taxon>unclassified sequences</taxon>
        <taxon>metagenomes</taxon>
        <taxon>ecological metagenomes</taxon>
    </lineage>
</organism>
<name>A0A6J6ETM8_9ZZZZ</name>
<dbReference type="AlphaFoldDB" id="A0A6J6ETM8"/>
<dbReference type="GO" id="GO:0005737">
    <property type="term" value="C:cytoplasm"/>
    <property type="evidence" value="ECO:0007669"/>
    <property type="project" value="TreeGrafter"/>
</dbReference>
<dbReference type="PANTHER" id="PTHR19288">
    <property type="entry name" value="4-NITROPHENYLPHOSPHATASE-RELATED"/>
    <property type="match status" value="1"/>
</dbReference>
<dbReference type="SUPFAM" id="SSF56784">
    <property type="entry name" value="HAD-like"/>
    <property type="match status" value="1"/>
</dbReference>